<sequence>MEMKLYTQNSQNFIIALVIFFSAIQTSFSQTDNVREKVFINLNTHDLLVGETLQYATSSISYTNNKISHLSKYVYVELIGENGVIFQRKHQLIEGKAYGEFFIPSDIETGSYFLVAYTRWMQNFNDVSKSEISIINPYKDYINPQITNEKLNVEFGTTSGQIVANVTNKVILKASKGGKPVAIEARVINQDGTIEEVSTDNQGFGWFEISPNENESLQLLVEGQGDGFNFFDLPKPVLNGIGLNITHEERVMLLQPVGAVQNGTLTIYHQGKSIVERKIETRSPVRVQRDDLPKDVFTVVFKDASGREQFRSPLFNVEVSEKRINNAFTTQSLATIDQYLPAGNYSISIRKAFSSEKPRQHAVADQNHVANGLQELQNTSVFSAIEEQPLPEKVGLLPEYRYQLLEGTLKAEDPAISVQNKHVILSLTGENDMNMAIARTDEKGRFVLEYETVHRGSMTPAHLTIPDFEQSYTVEIEENFINNHSLDFEPLIIDSTYYSDIKERSIISQIENAYFTPITDTIAVKNNVPPTIPYFNAHYEFDDYTRFKTLKEHFAEYIQVAGVRERKGEKRFVLYSLDEGFTFETDPMVFLDGVPVPMNEILEFSPYRIKSVDIFNRRYFLGSLVADGVLSFQTLEGNLGGFQFDRNHMVFELLSPQPAPKTSYNSFNSEDRVPDSRIQLLWLPDYKVNKNETVPIQFQTSGIAGEYRMYIEGFTTNGEPVSIINTFTVNELDNE</sequence>
<evidence type="ECO:0000313" key="2">
    <source>
        <dbReference type="Proteomes" id="UP000075606"/>
    </source>
</evidence>
<proteinExistence type="predicted"/>
<comment type="caution">
    <text evidence="1">The sequence shown here is derived from an EMBL/GenBank/DDBJ whole genome shotgun (WGS) entry which is preliminary data.</text>
</comment>
<protein>
    <recommendedName>
        <fullName evidence="3">Macroglobulin domain-containing protein</fullName>
    </recommendedName>
</protein>
<dbReference type="STRING" id="333140.AWW68_11655"/>
<dbReference type="AlphaFoldDB" id="A0A150X3P4"/>
<organism evidence="1 2">
    <name type="scientific">Roseivirga spongicola</name>
    <dbReference type="NCBI Taxonomy" id="333140"/>
    <lineage>
        <taxon>Bacteria</taxon>
        <taxon>Pseudomonadati</taxon>
        <taxon>Bacteroidota</taxon>
        <taxon>Cytophagia</taxon>
        <taxon>Cytophagales</taxon>
        <taxon>Roseivirgaceae</taxon>
        <taxon>Roseivirga</taxon>
    </lineage>
</organism>
<evidence type="ECO:0000313" key="1">
    <source>
        <dbReference type="EMBL" id="KYG73355.1"/>
    </source>
</evidence>
<reference evidence="1 2" key="1">
    <citation type="submission" date="2016-01" db="EMBL/GenBank/DDBJ databases">
        <title>Genome sequencing of Roseivirga spongicola UST030701-084.</title>
        <authorList>
            <person name="Selvaratnam C."/>
            <person name="Thevarajoo S."/>
            <person name="Goh K.M."/>
            <person name="Ee R."/>
            <person name="Chan K.-G."/>
            <person name="Chong C.S."/>
        </authorList>
    </citation>
    <scope>NUCLEOTIDE SEQUENCE [LARGE SCALE GENOMIC DNA]</scope>
    <source>
        <strain evidence="1 2">UST030701-084</strain>
    </source>
</reference>
<dbReference type="EMBL" id="LRPC01000028">
    <property type="protein sequence ID" value="KYG73355.1"/>
    <property type="molecule type" value="Genomic_DNA"/>
</dbReference>
<gene>
    <name evidence="1" type="ORF">AWW68_11655</name>
</gene>
<accession>A0A150X3P4</accession>
<name>A0A150X3P4_9BACT</name>
<dbReference type="Proteomes" id="UP000075606">
    <property type="component" value="Unassembled WGS sequence"/>
</dbReference>
<evidence type="ECO:0008006" key="3">
    <source>
        <dbReference type="Google" id="ProtNLM"/>
    </source>
</evidence>
<keyword evidence="2" id="KW-1185">Reference proteome</keyword>